<organism evidence="1">
    <name type="scientific">Xenopus laevis</name>
    <name type="common">African clawed frog</name>
    <dbReference type="NCBI Taxonomy" id="8355"/>
    <lineage>
        <taxon>Eukaryota</taxon>
        <taxon>Metazoa</taxon>
        <taxon>Chordata</taxon>
        <taxon>Craniata</taxon>
        <taxon>Vertebrata</taxon>
        <taxon>Euteleostomi</taxon>
        <taxon>Amphibia</taxon>
        <taxon>Batrachia</taxon>
        <taxon>Anura</taxon>
        <taxon>Pipoidea</taxon>
        <taxon>Pipidae</taxon>
        <taxon>Xenopodinae</taxon>
        <taxon>Xenopus</taxon>
        <taxon>Xenopus</taxon>
    </lineage>
</organism>
<proteinExistence type="predicted"/>
<dbReference type="AlphaFoldDB" id="A0A974BN38"/>
<sequence length="79" mass="9096">MIYGLPLPIAFVSGLLLPVEPQIWNLLWRPIFDPVMDREFVQDLLLTTIEVQFANVVNLVQPLVEYALSIFLCPLVWLT</sequence>
<dbReference type="Proteomes" id="UP000694892">
    <property type="component" value="Unassembled WGS sequence"/>
</dbReference>
<gene>
    <name evidence="1" type="ORF">XELAEV_18003786mg</name>
</gene>
<reference evidence="1" key="1">
    <citation type="submission" date="2016-05" db="EMBL/GenBank/DDBJ databases">
        <title>WGS assembly of Xenopus laevis.</title>
        <authorList>
            <person name="Session A."/>
            <person name="Uno Y."/>
            <person name="Kwon T."/>
            <person name="Chapman J."/>
            <person name="Toyoda A."/>
            <person name="Takahashi S."/>
            <person name="Fukui A."/>
            <person name="Hikosaka A."/>
            <person name="Putnam N."/>
            <person name="Stites J."/>
            <person name="Van Heeringen S."/>
            <person name="Quigley I."/>
            <person name="Heinz S."/>
            <person name="Hellsten U."/>
            <person name="Lyons J."/>
            <person name="Suzuki A."/>
            <person name="Kondo M."/>
            <person name="Ogino H."/>
            <person name="Ochi H."/>
            <person name="Bogdanovic O."/>
            <person name="Lister R."/>
            <person name="Georgiou G."/>
            <person name="Paranjpe S."/>
            <person name="Van Kruijsbergen I."/>
            <person name="Mozaffari S."/>
            <person name="Shu S."/>
            <person name="Schmutz J."/>
            <person name="Jenkins J."/>
            <person name="Grimwood J."/>
            <person name="Carlson J."/>
            <person name="Mitros T."/>
            <person name="Simakov O."/>
            <person name="Heald R."/>
            <person name="Miller K."/>
            <person name="Haudenschild C."/>
            <person name="Kuroki Y."/>
            <person name="Tanaka T."/>
            <person name="Michiue T."/>
            <person name="Watanabe M."/>
            <person name="Kinoshita T."/>
            <person name="Ohta Y."/>
            <person name="Mawaribuchi S."/>
            <person name="Suzuki Y."/>
            <person name="Haramoto Y."/>
            <person name="Yamamoto T."/>
            <person name="Takagi C."/>
            <person name="Kitzman J."/>
            <person name="Shendure J."/>
            <person name="Nakayama T."/>
            <person name="Izutsu Y."/>
            <person name="Robert J."/>
            <person name="Dichmann D."/>
            <person name="Flajnik M."/>
            <person name="Houston D."/>
            <person name="Marcotte E."/>
            <person name="Wallingford J."/>
            <person name="Ito Y."/>
            <person name="Asashima M."/>
            <person name="Ueno N."/>
            <person name="Matsuda Y."/>
            <person name="Jan Veenstra G."/>
            <person name="Fujiyama A."/>
            <person name="Harland R."/>
            <person name="Taira M."/>
            <person name="Rokhsar D.S."/>
        </authorList>
    </citation>
    <scope>NUCLEOTIDE SEQUENCE</scope>
    <source>
        <strain evidence="1">J</strain>
        <tissue evidence="1">Blood</tissue>
    </source>
</reference>
<accession>A0A974BN38</accession>
<dbReference type="EMBL" id="KV517987">
    <property type="protein sequence ID" value="OCT55225.1"/>
    <property type="molecule type" value="Genomic_DNA"/>
</dbReference>
<name>A0A974BN38_XENLA</name>
<evidence type="ECO:0000313" key="1">
    <source>
        <dbReference type="EMBL" id="OCT55225.1"/>
    </source>
</evidence>
<protein>
    <submittedName>
        <fullName evidence="1">Uncharacterized protein</fullName>
    </submittedName>
</protein>